<keyword evidence="3" id="KW-1185">Reference proteome</keyword>
<organism evidence="2 3">
    <name type="scientific">Eeniella nana</name>
    <name type="common">Yeast</name>
    <name type="synonym">Brettanomyces nanus</name>
    <dbReference type="NCBI Taxonomy" id="13502"/>
    <lineage>
        <taxon>Eukaryota</taxon>
        <taxon>Fungi</taxon>
        <taxon>Dikarya</taxon>
        <taxon>Ascomycota</taxon>
        <taxon>Saccharomycotina</taxon>
        <taxon>Pichiomycetes</taxon>
        <taxon>Pichiales</taxon>
        <taxon>Pichiaceae</taxon>
        <taxon>Brettanomyces</taxon>
    </lineage>
</organism>
<evidence type="ECO:0000313" key="2">
    <source>
        <dbReference type="EMBL" id="QPG76864.1"/>
    </source>
</evidence>
<evidence type="ECO:0000313" key="3">
    <source>
        <dbReference type="Proteomes" id="UP000662931"/>
    </source>
</evidence>
<dbReference type="Proteomes" id="UP000662931">
    <property type="component" value="Chromosome 4"/>
</dbReference>
<name>A0A875SDW1_EENNA</name>
<protein>
    <submittedName>
        <fullName evidence="2">Uncharacterized protein</fullName>
    </submittedName>
</protein>
<evidence type="ECO:0000256" key="1">
    <source>
        <dbReference type="SAM" id="MobiDB-lite"/>
    </source>
</evidence>
<dbReference type="KEGG" id="bnn:FOA43_004258"/>
<feature type="region of interest" description="Disordered" evidence="1">
    <location>
        <begin position="91"/>
        <end position="134"/>
    </location>
</feature>
<dbReference type="EMBL" id="CP064815">
    <property type="protein sequence ID" value="QPG76864.1"/>
    <property type="molecule type" value="Genomic_DNA"/>
</dbReference>
<reference evidence="2" key="1">
    <citation type="submission" date="2020-10" db="EMBL/GenBank/DDBJ databases">
        <authorList>
            <person name="Roach M.J.R."/>
        </authorList>
    </citation>
    <scope>NUCLEOTIDE SEQUENCE</scope>
    <source>
        <strain evidence="2">CBS 1945</strain>
    </source>
</reference>
<accession>A0A875SDW1</accession>
<proteinExistence type="predicted"/>
<feature type="compositionally biased region" description="Pro residues" evidence="1">
    <location>
        <begin position="124"/>
        <end position="134"/>
    </location>
</feature>
<feature type="compositionally biased region" description="Basic and acidic residues" evidence="1">
    <location>
        <begin position="108"/>
        <end position="122"/>
    </location>
</feature>
<sequence>MNFSDYIKDKGISKAVLHAILDPVVGDYRDLVKIYKIEQDDEEKDDNDDVSSSLTGIADLLEQYLKFNSNYLDDTIVLPSSRDFLANTASFQTSSPPLLPMSSSSLPDDAHKTDKEFPDGRPDLAPPPIDSYLD</sequence>
<dbReference type="AlphaFoldDB" id="A0A875SDW1"/>
<dbReference type="GeneID" id="62197658"/>
<dbReference type="RefSeq" id="XP_038780429.1">
    <property type="nucleotide sequence ID" value="XM_038924501.1"/>
</dbReference>
<feature type="compositionally biased region" description="Low complexity" evidence="1">
    <location>
        <begin position="94"/>
        <end position="107"/>
    </location>
</feature>
<gene>
    <name evidence="2" type="ORF">FOA43_004258</name>
</gene>